<evidence type="ECO:0000313" key="1">
    <source>
        <dbReference type="EMBL" id="KAJ9120524.1"/>
    </source>
</evidence>
<proteinExistence type="predicted"/>
<accession>A0ACC2XAX4</accession>
<name>A0ACC2XAX4_9TREE</name>
<keyword evidence="2" id="KW-1185">Reference proteome</keyword>
<reference evidence="1" key="1">
    <citation type="submission" date="2023-04" db="EMBL/GenBank/DDBJ databases">
        <title>Draft Genome sequencing of Naganishia species isolated from polar environments using Oxford Nanopore Technology.</title>
        <authorList>
            <person name="Leo P."/>
            <person name="Venkateswaran K."/>
        </authorList>
    </citation>
    <scope>NUCLEOTIDE SEQUENCE</scope>
    <source>
        <strain evidence="1">DBVPG 5303</strain>
    </source>
</reference>
<dbReference type="EMBL" id="JASBWV010000020">
    <property type="protein sequence ID" value="KAJ9120524.1"/>
    <property type="molecule type" value="Genomic_DNA"/>
</dbReference>
<evidence type="ECO:0000313" key="2">
    <source>
        <dbReference type="Proteomes" id="UP001234202"/>
    </source>
</evidence>
<organism evidence="1 2">
    <name type="scientific">Naganishia onofrii</name>
    <dbReference type="NCBI Taxonomy" id="1851511"/>
    <lineage>
        <taxon>Eukaryota</taxon>
        <taxon>Fungi</taxon>
        <taxon>Dikarya</taxon>
        <taxon>Basidiomycota</taxon>
        <taxon>Agaricomycotina</taxon>
        <taxon>Tremellomycetes</taxon>
        <taxon>Filobasidiales</taxon>
        <taxon>Filobasidiaceae</taxon>
        <taxon>Naganishia</taxon>
    </lineage>
</organism>
<dbReference type="Proteomes" id="UP001234202">
    <property type="component" value="Unassembled WGS sequence"/>
</dbReference>
<protein>
    <submittedName>
        <fullName evidence="1">Uncharacterized protein</fullName>
    </submittedName>
</protein>
<comment type="caution">
    <text evidence="1">The sequence shown here is derived from an EMBL/GenBank/DDBJ whole genome shotgun (WGS) entry which is preliminary data.</text>
</comment>
<sequence length="1293" mass="139422">MESAVTKLLVATRQLLEALQMWSVVKMSDLEVSDTYVKLGNDFNNAVGAFVQNGVSMDDLLSVPQDLRECLEALLALDPTPENLDIYLPRVRQIIVTLLSGLKAKQALYRKISHSSSSGGKLESESSRERYSMVSAGADTRQASLAQAEGRPDPAQYHRSGPVHPSSTGSGSRESMVHSFSGYSMSDVGTSGSRSPDPTGRFSSLQQQQQQQQRASQGSRQGTYQQPPARPDLPPPSQMISTSSSVPVGPSSSAAASHSMDRLPSSSGTSIHSNGSLPSRARIGAPLPPAPPDAFRPPRRRVTPSDSGSRRERQEGSTTSTPTPTPTPPTPPTPHTPVFDHPVVPEEPMQQVAVVGGAGGQNRSLPPVPMHSAGSPAPPPPPSVPSRSIERERFALRDEPSPSPLGSPAKKYRPLSSDADADGVAMGAGAGSVFQQPATPPPRRRSHVSKRTSGESQASRLAETSTSTSTHRKHASDAMTVDGVDVDDGGGGQQYPMGSRFSLDSEPMDTPKSKRRMTGLTSISSGGGAGESGVGVGVGSPPFLPPLVDLPSLEEGLSVDTTSRARLGSPSQPIPDTATTTEAAAADSPAALASLTALQNSEALGRRASKRFSQYQYKQLLPGHHKGPSSSALRHHRMGSVAETTTDLTALEDSVGGGVVPVPGQQSPVRPARRTVSRTNTNANAETDAEVPPVPAIPQEMLKKLEHERAESGDDAARMEVSEERVMQIPRIIAPDLDSPTDTIIQHSPVSEVQGRTTEAVPPVTTSTSGSVADPSNPDTFRVFLQYGRETKKVSLDRREVTSIGDLQGLFMNKFEYAPDGMEMFPDVYIKDPLTGIAYHLEDMDDVKPDVLLSLNIDQLDQVKQHFDNTISGLLHEIKELKHNVSQNRRLSAFKPDHSTLSPSVHPADRPSARSPAKVHVVSRPSSPVPAVVSLPVHSHPVLTGAPNLHGQLDDVQSLRRDLGGMRQQYVDFVNQSKTAFQTIRDQTQTMREITMTKLSGSRSLLNEGKSALEKDSSEVVRAVEEVSDAIDNVKDDIVRRQILPRPNQMEVMKKNLEEAKAHVEKLKQQVSLVAPAWKSTWNEELSTVLEEQRLLKYHESLATDLEGDITQATGIFATLQQYMAQRQQGGGGVGVGVRRPFRAPTRETEPTVPNLLLEIRTQESDPNRRLRAIEEQQKAREREKAAKQDDEFSTELTGFVAGRKLKKTGGTEEAERLRMKKQEQQLKRMFISDKKETQEGDVVVASSSSSLSSPVTPSSAMSVAGQGSVPDVPAPVVQQEVVEADESKEETS</sequence>
<gene>
    <name evidence="1" type="ORF">QFC24_005197</name>
</gene>